<keyword evidence="2" id="KW-1185">Reference proteome</keyword>
<accession>A0A2K4ZJS0</accession>
<proteinExistence type="predicted"/>
<organism evidence="1 2">
    <name type="scientific">Acetatifactor muris</name>
    <dbReference type="NCBI Taxonomy" id="879566"/>
    <lineage>
        <taxon>Bacteria</taxon>
        <taxon>Bacillati</taxon>
        <taxon>Bacillota</taxon>
        <taxon>Clostridia</taxon>
        <taxon>Lachnospirales</taxon>
        <taxon>Lachnospiraceae</taxon>
        <taxon>Acetatifactor</taxon>
    </lineage>
</organism>
<dbReference type="Proteomes" id="UP000236311">
    <property type="component" value="Unassembled WGS sequence"/>
</dbReference>
<protein>
    <submittedName>
        <fullName evidence="1">Uncharacterized protein</fullName>
    </submittedName>
</protein>
<dbReference type="RefSeq" id="WP_172455178.1">
    <property type="nucleotide sequence ID" value="NZ_JANJZD010000019.1"/>
</dbReference>
<gene>
    <name evidence="1" type="ORF">AMURIS_03465</name>
</gene>
<dbReference type="AlphaFoldDB" id="A0A2K4ZJS0"/>
<sequence length="52" mass="5914">MQRGLCRFGVTIRTEYLHRNFEKSVGIMPETKEAAFLMNAAGGRHVVKLSVY</sequence>
<name>A0A2K4ZJS0_9FIRM</name>
<dbReference type="EMBL" id="OFSM01000019">
    <property type="protein sequence ID" value="SOY30734.1"/>
    <property type="molecule type" value="Genomic_DNA"/>
</dbReference>
<evidence type="ECO:0000313" key="1">
    <source>
        <dbReference type="EMBL" id="SOY30734.1"/>
    </source>
</evidence>
<evidence type="ECO:0000313" key="2">
    <source>
        <dbReference type="Proteomes" id="UP000236311"/>
    </source>
</evidence>
<reference evidence="1 2" key="1">
    <citation type="submission" date="2018-01" db="EMBL/GenBank/DDBJ databases">
        <authorList>
            <person name="Gaut B.S."/>
            <person name="Morton B.R."/>
            <person name="Clegg M.T."/>
            <person name="Duvall M.R."/>
        </authorList>
    </citation>
    <scope>NUCLEOTIDE SEQUENCE [LARGE SCALE GENOMIC DNA]</scope>
    <source>
        <strain evidence="1">GP69</strain>
    </source>
</reference>